<organism evidence="2 3">
    <name type="scientific">Staphylococcus marylandisciuri</name>
    <dbReference type="NCBI Taxonomy" id="2981529"/>
    <lineage>
        <taxon>Bacteria</taxon>
        <taxon>Bacillati</taxon>
        <taxon>Bacillota</taxon>
        <taxon>Bacilli</taxon>
        <taxon>Bacillales</taxon>
        <taxon>Staphylococcaceae</taxon>
        <taxon>Staphylococcus</taxon>
    </lineage>
</organism>
<accession>A0ABT2QSQ1</accession>
<keyword evidence="3" id="KW-1185">Reference proteome</keyword>
<sequence>MAKTSKLSRLSGLLNMATIAIDTYNNVAHRKQNTKLSYASIAVSTFGSILDLYLAFKSPRKITKLLSLATSATAVVRNVRYLLQLRQHTKTNA</sequence>
<evidence type="ECO:0000313" key="2">
    <source>
        <dbReference type="EMBL" id="MCU5746990.1"/>
    </source>
</evidence>
<reference evidence="2 3" key="1">
    <citation type="journal article" date="2023" name="Int. J. Syst. Evol. Microbiol.">
        <title>Streptococcus sciuri sp. nov., Staphylococcus marylandisciuri sp. nov. and Staphylococcus americanisciuri sp. nov., isolated from faeces of eastern grey squirrel (Sciurus carolinensis).</title>
        <authorList>
            <person name="Volokhov D.V."/>
            <person name="Zagorodnyaya T.A."/>
            <person name="Furtak V.A."/>
            <person name="Nattanmai G."/>
            <person name="Randall L."/>
            <person name="Jose S."/>
            <person name="Gao Y."/>
            <person name="Eisenberg T."/>
            <person name="Delmonte P."/>
            <person name="Blom J."/>
            <person name="Mitchell K.K."/>
        </authorList>
    </citation>
    <scope>NUCLEOTIDE SEQUENCE [LARGE SCALE GENOMIC DNA]</scope>
    <source>
        <strain evidence="2 3">SQ8-PEA</strain>
    </source>
</reference>
<dbReference type="EMBL" id="JAOPKZ010000018">
    <property type="protein sequence ID" value="MCU5746990.1"/>
    <property type="molecule type" value="Genomic_DNA"/>
</dbReference>
<keyword evidence="1" id="KW-0812">Transmembrane</keyword>
<dbReference type="Proteomes" id="UP001209553">
    <property type="component" value="Unassembled WGS sequence"/>
</dbReference>
<feature type="transmembrane region" description="Helical" evidence="1">
    <location>
        <begin position="36"/>
        <end position="56"/>
    </location>
</feature>
<evidence type="ECO:0000256" key="1">
    <source>
        <dbReference type="SAM" id="Phobius"/>
    </source>
</evidence>
<name>A0ABT2QSQ1_9STAP</name>
<dbReference type="RefSeq" id="WP_262856696.1">
    <property type="nucleotide sequence ID" value="NZ_JAOPKZ010000018.1"/>
</dbReference>
<protein>
    <submittedName>
        <fullName evidence="2">Uncharacterized protein</fullName>
    </submittedName>
</protein>
<evidence type="ECO:0000313" key="3">
    <source>
        <dbReference type="Proteomes" id="UP001209553"/>
    </source>
</evidence>
<keyword evidence="1" id="KW-0472">Membrane</keyword>
<gene>
    <name evidence="2" type="ORF">N9R04_09900</name>
</gene>
<proteinExistence type="predicted"/>
<keyword evidence="1" id="KW-1133">Transmembrane helix</keyword>
<comment type="caution">
    <text evidence="2">The sequence shown here is derived from an EMBL/GenBank/DDBJ whole genome shotgun (WGS) entry which is preliminary data.</text>
</comment>